<protein>
    <recommendedName>
        <fullName evidence="3">Asparagine synthetase [glutamine-hydrolyzing]</fullName>
        <ecNumber evidence="2">6.3.5.4</ecNumber>
    </recommendedName>
    <alternativeName>
        <fullName evidence="10">Glutamine-dependent asparagine synthetase</fullName>
    </alternativeName>
</protein>
<keyword evidence="8 12" id="KW-0061">Asparagine biosynthesis</keyword>
<dbReference type="InterPro" id="IPR006426">
    <property type="entry name" value="Asn_synth_AEB"/>
</dbReference>
<keyword evidence="17" id="KW-1185">Reference proteome</keyword>
<evidence type="ECO:0000256" key="6">
    <source>
        <dbReference type="ARBA" id="ARBA00022741"/>
    </source>
</evidence>
<evidence type="ECO:0000256" key="3">
    <source>
        <dbReference type="ARBA" id="ARBA00021389"/>
    </source>
</evidence>
<dbReference type="FunFam" id="3.40.50.620:FF:000090">
    <property type="entry name" value="asparagine synthetase [glutamine-hydrolyzing]"/>
    <property type="match status" value="1"/>
</dbReference>
<dbReference type="SUPFAM" id="SSF52402">
    <property type="entry name" value="Adenine nucleotide alpha hydrolases-like"/>
    <property type="match status" value="1"/>
</dbReference>
<dbReference type="InterPro" id="IPR001962">
    <property type="entry name" value="Asn_synthase"/>
</dbReference>
<dbReference type="FunFam" id="3.60.20.10:FF:000039">
    <property type="entry name" value="Asparagine synthetase [glutamine-hydrolyzing]"/>
    <property type="match status" value="1"/>
</dbReference>
<feature type="binding site" evidence="13">
    <location>
        <position position="97"/>
    </location>
    <ligand>
        <name>L-glutamine</name>
        <dbReference type="ChEBI" id="CHEBI:58359"/>
    </ligand>
</feature>
<proteinExistence type="predicted"/>
<evidence type="ECO:0000256" key="9">
    <source>
        <dbReference type="ARBA" id="ARBA00022962"/>
    </source>
</evidence>
<dbReference type="Gene3D" id="3.40.50.620">
    <property type="entry name" value="HUPs"/>
    <property type="match status" value="1"/>
</dbReference>
<feature type="active site" description="For GATase activity" evidence="12">
    <location>
        <position position="2"/>
    </location>
</feature>
<evidence type="ECO:0000256" key="7">
    <source>
        <dbReference type="ARBA" id="ARBA00022840"/>
    </source>
</evidence>
<dbReference type="GO" id="GO:0070981">
    <property type="term" value="P:L-asparagine biosynthetic process"/>
    <property type="evidence" value="ECO:0007669"/>
    <property type="project" value="UniProtKB-UniPathway"/>
</dbReference>
<dbReference type="InterPro" id="IPR017932">
    <property type="entry name" value="GATase_2_dom"/>
</dbReference>
<evidence type="ECO:0000256" key="8">
    <source>
        <dbReference type="ARBA" id="ARBA00022888"/>
    </source>
</evidence>
<dbReference type="Proteomes" id="UP000245119">
    <property type="component" value="Linkage Group LG5"/>
</dbReference>
<evidence type="ECO:0000259" key="15">
    <source>
        <dbReference type="PROSITE" id="PS51278"/>
    </source>
</evidence>
<evidence type="ECO:0000256" key="12">
    <source>
        <dbReference type="PIRSR" id="PIRSR001589-1"/>
    </source>
</evidence>
<comment type="catalytic activity">
    <reaction evidence="11">
        <text>L-aspartate + L-glutamine + ATP + H2O = L-asparagine + L-glutamate + AMP + diphosphate + H(+)</text>
        <dbReference type="Rhea" id="RHEA:12228"/>
        <dbReference type="ChEBI" id="CHEBI:15377"/>
        <dbReference type="ChEBI" id="CHEBI:15378"/>
        <dbReference type="ChEBI" id="CHEBI:29985"/>
        <dbReference type="ChEBI" id="CHEBI:29991"/>
        <dbReference type="ChEBI" id="CHEBI:30616"/>
        <dbReference type="ChEBI" id="CHEBI:33019"/>
        <dbReference type="ChEBI" id="CHEBI:58048"/>
        <dbReference type="ChEBI" id="CHEBI:58359"/>
        <dbReference type="ChEBI" id="CHEBI:456215"/>
        <dbReference type="EC" id="6.3.5.4"/>
    </reaction>
</comment>
<dbReference type="InterPro" id="IPR014729">
    <property type="entry name" value="Rossmann-like_a/b/a_fold"/>
</dbReference>
<comment type="pathway">
    <text evidence="1">Amino-acid biosynthesis; L-asparagine biosynthesis; L-asparagine from L-aspartate (L-Gln route): step 1/1.</text>
</comment>
<feature type="domain" description="Glutamine amidotransferase type-2" evidence="15">
    <location>
        <begin position="2"/>
        <end position="192"/>
    </location>
</feature>
<dbReference type="CDD" id="cd01991">
    <property type="entry name" value="Asn_synthase_B_C"/>
    <property type="match status" value="1"/>
</dbReference>
<evidence type="ECO:0000256" key="14">
    <source>
        <dbReference type="PIRSR" id="PIRSR001589-3"/>
    </source>
</evidence>
<dbReference type="InterPro" id="IPR029055">
    <property type="entry name" value="Ntn_hydrolases_N"/>
</dbReference>
<dbReference type="UniPathway" id="UPA00134">
    <property type="reaction ID" value="UER00195"/>
</dbReference>
<keyword evidence="7 13" id="KW-0067">ATP-binding</keyword>
<sequence>MCGIWAVFGSDDDVSVQCNAVHHIAHRGPDAFRIENINHLRNCCLGFHRLAIVDDIRGMQPMRLYTLPHIWLIYNGEIYNHTGLDKQFDLSVSTECDGEPIIHLYSMLGAEEMAKQLDGVFAFCILDTANRRVVLGRDTFGVRPLFRLHTDLGFLAVCSEAKGLFGLSHSLTDEDATIEPFPPGHVEVYDLDHMGRAFLKSRTRFNSPGQTPLYKTMEVKMVDDIKKNIRLLFEAAVKKRLMSERRIGCLLSGGLDSSLVAATLVKLSKEIGVTYPIQTFATGMEGSPDLAAARKVADYLGTEHHEVIFTPEEGLEAIPSVVYHLESYDITSVRASVAMFLVSRYIKQKTDTTVVLSGEGSDEVAQGYIYFHKAPSAGDAHSESLRLLEDLYLYDVLRGDRTTSAWGLEIRVPFLDHRFTSYYLSLPPELRLPQDGVEKHLLRSAFDDGSLLPSDILWRPKEAFSDGVSSLRRSWFKVIQDFCEEQVNDSELEEAGKLFKHNTPRTKEALFYRKLFEAKYPTKGSWIPYFWMPRWSTSDDPSARTLKHYKQ</sequence>
<name>A0A2T7PBS1_POMCA</name>
<evidence type="ECO:0000256" key="10">
    <source>
        <dbReference type="ARBA" id="ARBA00030234"/>
    </source>
</evidence>
<evidence type="ECO:0000256" key="2">
    <source>
        <dbReference type="ARBA" id="ARBA00012737"/>
    </source>
</evidence>
<keyword evidence="5 12" id="KW-0028">Amino-acid biosynthesis</keyword>
<organism evidence="16 17">
    <name type="scientific">Pomacea canaliculata</name>
    <name type="common">Golden apple snail</name>
    <dbReference type="NCBI Taxonomy" id="400727"/>
    <lineage>
        <taxon>Eukaryota</taxon>
        <taxon>Metazoa</taxon>
        <taxon>Spiralia</taxon>
        <taxon>Lophotrochozoa</taxon>
        <taxon>Mollusca</taxon>
        <taxon>Gastropoda</taxon>
        <taxon>Caenogastropoda</taxon>
        <taxon>Architaenioglossa</taxon>
        <taxon>Ampullarioidea</taxon>
        <taxon>Ampullariidae</taxon>
        <taxon>Pomacea</taxon>
    </lineage>
</organism>
<dbReference type="Pfam" id="PF00733">
    <property type="entry name" value="Asn_synthase"/>
    <property type="match status" value="1"/>
</dbReference>
<evidence type="ECO:0000313" key="17">
    <source>
        <dbReference type="Proteomes" id="UP000245119"/>
    </source>
</evidence>
<evidence type="ECO:0000256" key="11">
    <source>
        <dbReference type="ARBA" id="ARBA00048741"/>
    </source>
</evidence>
<dbReference type="EC" id="6.3.5.4" evidence="2"/>
<dbReference type="PANTHER" id="PTHR11772:SF23">
    <property type="entry name" value="ASPARAGINE SYNTHETASE [GLUTAMINE-HYDROLYZING]"/>
    <property type="match status" value="1"/>
</dbReference>
<evidence type="ECO:0000313" key="16">
    <source>
        <dbReference type="EMBL" id="PVD30867.1"/>
    </source>
</evidence>
<evidence type="ECO:0000256" key="4">
    <source>
        <dbReference type="ARBA" id="ARBA00022598"/>
    </source>
</evidence>
<keyword evidence="9 12" id="KW-0315">Glutamine amidotransferase</keyword>
<evidence type="ECO:0000256" key="1">
    <source>
        <dbReference type="ARBA" id="ARBA00005187"/>
    </source>
</evidence>
<dbReference type="PANTHER" id="PTHR11772">
    <property type="entry name" value="ASPARAGINE SYNTHETASE"/>
    <property type="match status" value="1"/>
</dbReference>
<dbReference type="GO" id="GO:0004066">
    <property type="term" value="F:asparagine synthase (glutamine-hydrolyzing) activity"/>
    <property type="evidence" value="ECO:0007669"/>
    <property type="project" value="UniProtKB-EC"/>
</dbReference>
<dbReference type="OrthoDB" id="409189at2759"/>
<dbReference type="OMA" id="GIVCAFD"/>
<feature type="site" description="Important for beta-aspartyl-AMP intermediate formation" evidence="14">
    <location>
        <position position="359"/>
    </location>
</feature>
<dbReference type="EMBL" id="PZQS01000005">
    <property type="protein sequence ID" value="PVD30867.1"/>
    <property type="molecule type" value="Genomic_DNA"/>
</dbReference>
<dbReference type="NCBIfam" id="TIGR01536">
    <property type="entry name" value="asn_synth_AEB"/>
    <property type="match status" value="1"/>
</dbReference>
<dbReference type="SUPFAM" id="SSF56235">
    <property type="entry name" value="N-terminal nucleophile aminohydrolases (Ntn hydrolases)"/>
    <property type="match status" value="1"/>
</dbReference>
<dbReference type="PROSITE" id="PS51278">
    <property type="entry name" value="GATASE_TYPE_2"/>
    <property type="match status" value="1"/>
</dbReference>
<dbReference type="CDD" id="cd00712">
    <property type="entry name" value="AsnB"/>
    <property type="match status" value="1"/>
</dbReference>
<reference evidence="16 17" key="1">
    <citation type="submission" date="2018-04" db="EMBL/GenBank/DDBJ databases">
        <title>The genome of golden apple snail Pomacea canaliculata provides insight into stress tolerance and invasive adaptation.</title>
        <authorList>
            <person name="Liu C."/>
            <person name="Liu B."/>
            <person name="Ren Y."/>
            <person name="Zhang Y."/>
            <person name="Wang H."/>
            <person name="Li S."/>
            <person name="Jiang F."/>
            <person name="Yin L."/>
            <person name="Zhang G."/>
            <person name="Qian W."/>
            <person name="Fan W."/>
        </authorList>
    </citation>
    <scope>NUCLEOTIDE SEQUENCE [LARGE SCALE GENOMIC DNA]</scope>
    <source>
        <strain evidence="16">SZHN2017</strain>
        <tissue evidence="16">Muscle</tissue>
    </source>
</reference>
<feature type="binding site" evidence="13">
    <location>
        <begin position="357"/>
        <end position="358"/>
    </location>
    <ligand>
        <name>ATP</name>
        <dbReference type="ChEBI" id="CHEBI:30616"/>
    </ligand>
</feature>
<evidence type="ECO:0000256" key="13">
    <source>
        <dbReference type="PIRSR" id="PIRSR001589-2"/>
    </source>
</evidence>
<feature type="non-terminal residue" evidence="16">
    <location>
        <position position="551"/>
    </location>
</feature>
<dbReference type="STRING" id="400727.A0A2T7PBS1"/>
<comment type="caution">
    <text evidence="16">The sequence shown here is derived from an EMBL/GenBank/DDBJ whole genome shotgun (WGS) entry which is preliminary data.</text>
</comment>
<gene>
    <name evidence="16" type="ORF">C0Q70_10142</name>
</gene>
<dbReference type="Gene3D" id="3.60.20.10">
    <property type="entry name" value="Glutamine Phosphoribosylpyrophosphate, subunit 1, domain 1"/>
    <property type="match status" value="1"/>
</dbReference>
<feature type="binding site" evidence="13">
    <location>
        <position position="250"/>
    </location>
    <ligand>
        <name>ATP</name>
        <dbReference type="ChEBI" id="CHEBI:30616"/>
    </ligand>
</feature>
<dbReference type="InterPro" id="IPR050795">
    <property type="entry name" value="Asn_Synthetase"/>
</dbReference>
<dbReference type="Pfam" id="PF13537">
    <property type="entry name" value="GATase_7"/>
    <property type="match status" value="1"/>
</dbReference>
<dbReference type="PIRSF" id="PIRSF001589">
    <property type="entry name" value="Asn_synthetase_glu-h"/>
    <property type="match status" value="1"/>
</dbReference>
<accession>A0A2T7PBS1</accession>
<dbReference type="AlphaFoldDB" id="A0A2T7PBS1"/>
<keyword evidence="4" id="KW-0436">Ligase</keyword>
<keyword evidence="6 13" id="KW-0547">Nucleotide-binding</keyword>
<dbReference type="GO" id="GO:0005524">
    <property type="term" value="F:ATP binding"/>
    <property type="evidence" value="ECO:0007669"/>
    <property type="project" value="UniProtKB-KW"/>
</dbReference>
<dbReference type="InterPro" id="IPR033738">
    <property type="entry name" value="AsnB_N"/>
</dbReference>
<dbReference type="GO" id="GO:0005829">
    <property type="term" value="C:cytosol"/>
    <property type="evidence" value="ECO:0007669"/>
    <property type="project" value="TreeGrafter"/>
</dbReference>
<evidence type="ECO:0000256" key="5">
    <source>
        <dbReference type="ARBA" id="ARBA00022605"/>
    </source>
</evidence>